<evidence type="ECO:0000313" key="7">
    <source>
        <dbReference type="Proteomes" id="UP001066276"/>
    </source>
</evidence>
<evidence type="ECO:0000256" key="4">
    <source>
        <dbReference type="ARBA" id="ARBA00022737"/>
    </source>
</evidence>
<dbReference type="Proteomes" id="UP001066276">
    <property type="component" value="Chromosome 8"/>
</dbReference>
<evidence type="ECO:0008006" key="8">
    <source>
        <dbReference type="Google" id="ProtNLM"/>
    </source>
</evidence>
<dbReference type="EMBL" id="JANPWB010000012">
    <property type="protein sequence ID" value="KAJ1120400.1"/>
    <property type="molecule type" value="Genomic_DNA"/>
</dbReference>
<sequence length="766" mass="87331">MDAISERFKHQRWPLLVCINWMMVKPLQATVFLSGAFFGPVLRARDTGWCHTRPTKSAGSRPWVCPVRELEAGNKVLNASFLLKSHYVDHPSDLCSVDISDKHLTSVKEEDFEQFDCVAYINATENLLSLAHFRKFSALRELELSMNRIQNLKVSAGDFPHLEILDLSYNNLSADDVLALGILPRLRVLHLTGNGLTHLPSDMAISEFKKPEIKRFPLLEILMLDDNKLSHPSVFASLANLKRLKQLHLDKNGIFEIPYLHQMEDEQHISSPTWVRVSTSREESSHSLSSIQSLMKNTQQADIPEVQQTDLPEVQAATQSDGKEIEYVVSSNKDDPDRTEVVFTSNPKTPEDIISLLKPAYLDKCFAFPDEFRTGVENSLQRLSPAFEPPLPELRFLSLADNKIENEENLLAVALFPSLVELVIHDNPLTTLRSGDPPLLTNFLQDRLGIKLIRKKNLEQGKPHIFIPLKAKRKVKTRIPKIPKQPLMLGAPPETFVWSLDFHLSRTEQDGSRKQSQSPQLSPDPLPPIKASSMDQTVGEEHMQQESTTASEKTQQDWDTDQEQEPENVDSVFMTQVDDLPDSSCDSQDQDQEEEPELEDKDPLDPIPEIFSGYEELYYVEPDPDFIEPVGIRQNVRALEHALKHMRVYRESKLRLNSNQKPYRSKDYKVGKVTSIPPRKNKAEVLEDILSSMKKAKTYSEQPLGSCLRNKNSNRKEYGEALMLLKEIQFHYNHFHEDAAKRAKDLENMNRDTAADTKGARDQLHT</sequence>
<dbReference type="GO" id="GO:0005634">
    <property type="term" value="C:nucleus"/>
    <property type="evidence" value="ECO:0007669"/>
    <property type="project" value="TreeGrafter"/>
</dbReference>
<comment type="subcellular location">
    <subcellularLocation>
        <location evidence="1">Cytoplasm</location>
    </subcellularLocation>
</comment>
<dbReference type="GO" id="GO:0005737">
    <property type="term" value="C:cytoplasm"/>
    <property type="evidence" value="ECO:0007669"/>
    <property type="project" value="UniProtKB-SubCell"/>
</dbReference>
<dbReference type="Gene3D" id="3.80.10.10">
    <property type="entry name" value="Ribonuclease Inhibitor"/>
    <property type="match status" value="2"/>
</dbReference>
<protein>
    <recommendedName>
        <fullName evidence="8">X-ray radiation resistance-associated protein 1</fullName>
    </recommendedName>
</protein>
<evidence type="ECO:0000256" key="3">
    <source>
        <dbReference type="ARBA" id="ARBA00022614"/>
    </source>
</evidence>
<comment type="caution">
    <text evidence="6">The sequence shown here is derived from an EMBL/GenBank/DDBJ whole genome shotgun (WGS) entry which is preliminary data.</text>
</comment>
<feature type="region of interest" description="Disordered" evidence="5">
    <location>
        <begin position="507"/>
        <end position="606"/>
    </location>
</feature>
<evidence type="ECO:0000313" key="6">
    <source>
        <dbReference type="EMBL" id="KAJ1120400.1"/>
    </source>
</evidence>
<dbReference type="SMART" id="SM00369">
    <property type="entry name" value="LRR_TYP"/>
    <property type="match status" value="7"/>
</dbReference>
<evidence type="ECO:0000256" key="5">
    <source>
        <dbReference type="SAM" id="MobiDB-lite"/>
    </source>
</evidence>
<dbReference type="PANTHER" id="PTHR22710">
    <property type="entry name" value="X-RAY RADIATION RESISTANCE ASSOCIATED PROTEIN 1 XRRA1"/>
    <property type="match status" value="1"/>
</dbReference>
<dbReference type="SUPFAM" id="SSF52058">
    <property type="entry name" value="L domain-like"/>
    <property type="match status" value="1"/>
</dbReference>
<keyword evidence="7" id="KW-1185">Reference proteome</keyword>
<dbReference type="InterPro" id="IPR032675">
    <property type="entry name" value="LRR_dom_sf"/>
</dbReference>
<evidence type="ECO:0000256" key="2">
    <source>
        <dbReference type="ARBA" id="ARBA00022490"/>
    </source>
</evidence>
<dbReference type="InterPro" id="IPR001611">
    <property type="entry name" value="Leu-rich_rpt"/>
</dbReference>
<keyword evidence="2" id="KW-0963">Cytoplasm</keyword>
<gene>
    <name evidence="6" type="ORF">NDU88_008570</name>
</gene>
<feature type="compositionally biased region" description="Acidic residues" evidence="5">
    <location>
        <begin position="588"/>
        <end position="602"/>
    </location>
</feature>
<dbReference type="AlphaFoldDB" id="A0AAV7NZM8"/>
<proteinExistence type="predicted"/>
<name>A0AAV7NZM8_PLEWA</name>
<dbReference type="PANTHER" id="PTHR22710:SF2">
    <property type="entry name" value="X-RAY RADIATION RESISTANCE-ASSOCIATED PROTEIN 1"/>
    <property type="match status" value="1"/>
</dbReference>
<feature type="compositionally biased region" description="Acidic residues" evidence="5">
    <location>
        <begin position="558"/>
        <end position="568"/>
    </location>
</feature>
<accession>A0AAV7NZM8</accession>
<keyword evidence="4" id="KW-0677">Repeat</keyword>
<dbReference type="InterPro" id="IPR003591">
    <property type="entry name" value="Leu-rich_rpt_typical-subtyp"/>
</dbReference>
<organism evidence="6 7">
    <name type="scientific">Pleurodeles waltl</name>
    <name type="common">Iberian ribbed newt</name>
    <dbReference type="NCBI Taxonomy" id="8319"/>
    <lineage>
        <taxon>Eukaryota</taxon>
        <taxon>Metazoa</taxon>
        <taxon>Chordata</taxon>
        <taxon>Craniata</taxon>
        <taxon>Vertebrata</taxon>
        <taxon>Euteleostomi</taxon>
        <taxon>Amphibia</taxon>
        <taxon>Batrachia</taxon>
        <taxon>Caudata</taxon>
        <taxon>Salamandroidea</taxon>
        <taxon>Salamandridae</taxon>
        <taxon>Pleurodelinae</taxon>
        <taxon>Pleurodeles</taxon>
    </lineage>
</organism>
<reference evidence="6" key="1">
    <citation type="journal article" date="2022" name="bioRxiv">
        <title>Sequencing and chromosome-scale assembly of the giantPleurodeles waltlgenome.</title>
        <authorList>
            <person name="Brown T."/>
            <person name="Elewa A."/>
            <person name="Iarovenko S."/>
            <person name="Subramanian E."/>
            <person name="Araus A.J."/>
            <person name="Petzold A."/>
            <person name="Susuki M."/>
            <person name="Suzuki K.-i.T."/>
            <person name="Hayashi T."/>
            <person name="Toyoda A."/>
            <person name="Oliveira C."/>
            <person name="Osipova E."/>
            <person name="Leigh N.D."/>
            <person name="Simon A."/>
            <person name="Yun M.H."/>
        </authorList>
    </citation>
    <scope>NUCLEOTIDE SEQUENCE</scope>
    <source>
        <strain evidence="6">20211129_DDA</strain>
        <tissue evidence="6">Liver</tissue>
    </source>
</reference>
<evidence type="ECO:0000256" key="1">
    <source>
        <dbReference type="ARBA" id="ARBA00004496"/>
    </source>
</evidence>
<keyword evidence="3" id="KW-0433">Leucine-rich repeat</keyword>
<dbReference type="Pfam" id="PF13855">
    <property type="entry name" value="LRR_8"/>
    <property type="match status" value="1"/>
</dbReference>